<organism evidence="4 5">
    <name type="scientific">Hymenobacter cyanobacteriorum</name>
    <dbReference type="NCBI Taxonomy" id="2926463"/>
    <lineage>
        <taxon>Bacteria</taxon>
        <taxon>Pseudomonadati</taxon>
        <taxon>Bacteroidota</taxon>
        <taxon>Cytophagia</taxon>
        <taxon>Cytophagales</taxon>
        <taxon>Hymenobacteraceae</taxon>
        <taxon>Hymenobacter</taxon>
    </lineage>
</organism>
<dbReference type="RefSeq" id="WP_241936890.1">
    <property type="nucleotide sequence ID" value="NZ_JALBGC010000004.1"/>
</dbReference>
<proteinExistence type="predicted"/>
<dbReference type="InterPro" id="IPR050698">
    <property type="entry name" value="MBL"/>
</dbReference>
<dbReference type="SMART" id="SM00849">
    <property type="entry name" value="Lactamase_B"/>
    <property type="match status" value="1"/>
</dbReference>
<reference evidence="4" key="1">
    <citation type="submission" date="2022-03" db="EMBL/GenBank/DDBJ databases">
        <title>Bacterial whole genome sequence for Hymenobacter sp. DH14.</title>
        <authorList>
            <person name="Le V."/>
        </authorList>
    </citation>
    <scope>NUCLEOTIDE SEQUENCE</scope>
    <source>
        <strain evidence="4">DH14</strain>
    </source>
</reference>
<keyword evidence="5" id="KW-1185">Reference proteome</keyword>
<dbReference type="InterPro" id="IPR011108">
    <property type="entry name" value="RMMBL"/>
</dbReference>
<evidence type="ECO:0000256" key="1">
    <source>
        <dbReference type="ARBA" id="ARBA00022801"/>
    </source>
</evidence>
<keyword evidence="1" id="KW-0378">Hydrolase</keyword>
<dbReference type="GO" id="GO:0016787">
    <property type="term" value="F:hydrolase activity"/>
    <property type="evidence" value="ECO:0007669"/>
    <property type="project" value="UniProtKB-KW"/>
</dbReference>
<protein>
    <submittedName>
        <fullName evidence="4">MBL fold metallo-hydrolase</fullName>
    </submittedName>
</protein>
<dbReference type="AlphaFoldDB" id="A0A9X1VH84"/>
<dbReference type="Gene3D" id="3.60.15.10">
    <property type="entry name" value="Ribonuclease Z/Hydroxyacylglutathione hydrolase-like"/>
    <property type="match status" value="1"/>
</dbReference>
<name>A0A9X1VH84_9BACT</name>
<dbReference type="SUPFAM" id="SSF56281">
    <property type="entry name" value="Metallo-hydrolase/oxidoreductase"/>
    <property type="match status" value="1"/>
</dbReference>
<dbReference type="PANTHER" id="PTHR11203">
    <property type="entry name" value="CLEAVAGE AND POLYADENYLATION SPECIFICITY FACTOR FAMILY MEMBER"/>
    <property type="match status" value="1"/>
</dbReference>
<evidence type="ECO:0000259" key="2">
    <source>
        <dbReference type="SMART" id="SM00849"/>
    </source>
</evidence>
<dbReference type="Gene3D" id="3.40.50.10890">
    <property type="match status" value="1"/>
</dbReference>
<accession>A0A9X1VH84</accession>
<dbReference type="InterPro" id="IPR001279">
    <property type="entry name" value="Metallo-B-lactamas"/>
</dbReference>
<feature type="domain" description="Metallo-beta-lactamase" evidence="2">
    <location>
        <begin position="15"/>
        <end position="257"/>
    </location>
</feature>
<dbReference type="Pfam" id="PF10996">
    <property type="entry name" value="Beta-Casp"/>
    <property type="match status" value="1"/>
</dbReference>
<dbReference type="Pfam" id="PF07521">
    <property type="entry name" value="RMMBL"/>
    <property type="match status" value="1"/>
</dbReference>
<dbReference type="InterPro" id="IPR036866">
    <property type="entry name" value="RibonucZ/Hydroxyglut_hydro"/>
</dbReference>
<dbReference type="Proteomes" id="UP001139193">
    <property type="component" value="Unassembled WGS sequence"/>
</dbReference>
<dbReference type="CDD" id="cd16295">
    <property type="entry name" value="TTHA0252-CPSF-like_MBL-fold"/>
    <property type="match status" value="1"/>
</dbReference>
<dbReference type="EMBL" id="JALBGC010000004">
    <property type="protein sequence ID" value="MCI1188623.1"/>
    <property type="molecule type" value="Genomic_DNA"/>
</dbReference>
<evidence type="ECO:0000259" key="3">
    <source>
        <dbReference type="SMART" id="SM01027"/>
    </source>
</evidence>
<dbReference type="PANTHER" id="PTHR11203:SF37">
    <property type="entry name" value="INTEGRATOR COMPLEX SUBUNIT 11"/>
    <property type="match status" value="1"/>
</dbReference>
<feature type="domain" description="Beta-Casp" evidence="3">
    <location>
        <begin position="258"/>
        <end position="376"/>
    </location>
</feature>
<dbReference type="Pfam" id="PF00753">
    <property type="entry name" value="Lactamase_B"/>
    <property type="match status" value="1"/>
</dbReference>
<sequence length="465" mass="51836">MDVNLQFLGAAHCVTGSKYLLTLEEAAARHQVLVDCGLFQGYKELRLRNREKLPVAPAEVELVILTHAHIDHSGYLPKLVKDGFRGRILCTEPTADLLSIMLLDSAKLQEEEAAYANKQGYSKHHPARPLYSQADVAQVLPLVESVAYDAPIALLDGRLTLTFREAGHILGSAIAELDVQGMHQRKRLVFSGDLGRYDNPVLYDPATIARADVLLVESTYGDRITRLADPETVLARTVNEALDRGGVLLIAAFSVGRTQVLLYYLKKLLAANRIPPVPVYVDSPMALRVVDLYPRHPTAHRLGHGNVFDFNGLHLVAEAEQSKLLNLKTGWGIIISASGMCTGGRIVHHLHHRLPRPQDTLLLIGYQAEGTRGRRLLAGEKELKMFGELVPVRCQVEHLDGFSAHADRQDLLRWLDQFQPPPQRTFVVHGEPPAAEDLAATLRQRHWSNVVVPEYLESVRLFEWL</sequence>
<dbReference type="SMART" id="SM01027">
    <property type="entry name" value="Beta-Casp"/>
    <property type="match status" value="1"/>
</dbReference>
<comment type="caution">
    <text evidence="4">The sequence shown here is derived from an EMBL/GenBank/DDBJ whole genome shotgun (WGS) entry which is preliminary data.</text>
</comment>
<gene>
    <name evidence="4" type="ORF">MON38_14445</name>
</gene>
<dbReference type="InterPro" id="IPR022712">
    <property type="entry name" value="Beta_Casp"/>
</dbReference>
<evidence type="ECO:0000313" key="4">
    <source>
        <dbReference type="EMBL" id="MCI1188623.1"/>
    </source>
</evidence>
<dbReference type="GO" id="GO:0004521">
    <property type="term" value="F:RNA endonuclease activity"/>
    <property type="evidence" value="ECO:0007669"/>
    <property type="project" value="TreeGrafter"/>
</dbReference>
<evidence type="ECO:0000313" key="5">
    <source>
        <dbReference type="Proteomes" id="UP001139193"/>
    </source>
</evidence>